<sequence length="163" mass="17488">MGTASGLAVNSGTDKMRGQAASKLFHLISQVDRYLTNNICPPKYSQAAASATSTVDDRTHLSVKRLHIQFYLSIQPACQRDCVPGVPTLGRSFAPRCHARRTVSQWFVQSRGSDLGSQQGEGPALSHVSSVTSKRPRHCGKPVVTDAFLSSAVRPGRADGGRP</sequence>
<reference evidence="2 3" key="1">
    <citation type="submission" date="2019-06" db="EMBL/GenBank/DDBJ databases">
        <title>Draft genomes of female and male turbot (Scophthalmus maximus).</title>
        <authorList>
            <person name="Xu H."/>
            <person name="Xu X.-W."/>
            <person name="Shao C."/>
            <person name="Chen S."/>
        </authorList>
    </citation>
    <scope>NUCLEOTIDE SEQUENCE [LARGE SCALE GENOMIC DNA]</scope>
    <source>
        <strain evidence="2">Ysfricsl-2016a</strain>
        <tissue evidence="2">Blood</tissue>
    </source>
</reference>
<proteinExistence type="predicted"/>
<evidence type="ECO:0000313" key="3">
    <source>
        <dbReference type="Proteomes" id="UP000438429"/>
    </source>
</evidence>
<name>A0A6A4TN70_SCOMX</name>
<feature type="region of interest" description="Disordered" evidence="1">
    <location>
        <begin position="112"/>
        <end position="139"/>
    </location>
</feature>
<organism evidence="2 3">
    <name type="scientific">Scophthalmus maximus</name>
    <name type="common">Turbot</name>
    <name type="synonym">Psetta maxima</name>
    <dbReference type="NCBI Taxonomy" id="52904"/>
    <lineage>
        <taxon>Eukaryota</taxon>
        <taxon>Metazoa</taxon>
        <taxon>Chordata</taxon>
        <taxon>Craniata</taxon>
        <taxon>Vertebrata</taxon>
        <taxon>Euteleostomi</taxon>
        <taxon>Actinopterygii</taxon>
        <taxon>Neopterygii</taxon>
        <taxon>Teleostei</taxon>
        <taxon>Neoteleostei</taxon>
        <taxon>Acanthomorphata</taxon>
        <taxon>Carangaria</taxon>
        <taxon>Pleuronectiformes</taxon>
        <taxon>Pleuronectoidei</taxon>
        <taxon>Scophthalmidae</taxon>
        <taxon>Scophthalmus</taxon>
    </lineage>
</organism>
<dbReference type="AlphaFoldDB" id="A0A6A4TN70"/>
<protein>
    <submittedName>
        <fullName evidence="2">Uncharacterized protein</fullName>
    </submittedName>
</protein>
<dbReference type="Proteomes" id="UP000438429">
    <property type="component" value="Unassembled WGS sequence"/>
</dbReference>
<dbReference type="EMBL" id="VEVO01000002">
    <property type="protein sequence ID" value="KAF0045818.1"/>
    <property type="molecule type" value="Genomic_DNA"/>
</dbReference>
<accession>A0A6A4TN70</accession>
<evidence type="ECO:0000313" key="2">
    <source>
        <dbReference type="EMBL" id="KAF0045818.1"/>
    </source>
</evidence>
<evidence type="ECO:0000256" key="1">
    <source>
        <dbReference type="SAM" id="MobiDB-lite"/>
    </source>
</evidence>
<comment type="caution">
    <text evidence="2">The sequence shown here is derived from an EMBL/GenBank/DDBJ whole genome shotgun (WGS) entry which is preliminary data.</text>
</comment>
<gene>
    <name evidence="2" type="ORF">F2P81_002347</name>
</gene>